<protein>
    <submittedName>
        <fullName evidence="2">Nickel pincer cofactor biosynthesis protein LarB</fullName>
    </submittedName>
</protein>
<evidence type="ECO:0000313" key="3">
    <source>
        <dbReference type="Proteomes" id="UP000430508"/>
    </source>
</evidence>
<name>A0A857DK12_9FIRM</name>
<dbReference type="GO" id="GO:0016787">
    <property type="term" value="F:hydrolase activity"/>
    <property type="evidence" value="ECO:0007669"/>
    <property type="project" value="InterPro"/>
</dbReference>
<gene>
    <name evidence="2" type="primary">larB</name>
    <name evidence="2" type="ORF">GQ588_07575</name>
</gene>
<dbReference type="AlphaFoldDB" id="A0A857DK12"/>
<dbReference type="Pfam" id="PF00731">
    <property type="entry name" value="AIRC"/>
    <property type="match status" value="1"/>
</dbReference>
<dbReference type="PANTHER" id="PTHR43064">
    <property type="entry name" value="PHOSPHORIBOSYLAMINOIMIDAZOLE CARBOXYLASE-RELATED"/>
    <property type="match status" value="1"/>
</dbReference>
<accession>A0A857DK12</accession>
<dbReference type="SUPFAM" id="SSF52255">
    <property type="entry name" value="N5-CAIR mutase (phosphoribosylaminoimidazole carboxylase, PurE)"/>
    <property type="match status" value="1"/>
</dbReference>
<proteinExistence type="predicted"/>
<dbReference type="InterPro" id="IPR039476">
    <property type="entry name" value="P2CMN_synthase_LarB"/>
</dbReference>
<sequence>MKDKIKQILNQIQDSQISIDEGLQQLEQMYSCDMGYARLDTHRQYRKGFPEAIFCPGKTTDQIVQIAKKLHEVSDQNVLATRAGREVYEAVCREIPSTEFNETSRTIVIRKGVQRSVGNILVVSAGTSDLPVAEEAAVTAEAMGNKVERMYDTGVAGLHRLLSQSERLQQAKVLIVVAGMDGVLPSVVGGLAASPVIAVPTSVGYGANFGGLAPLLTMLNSCSEGIGVVNIDNGFGAGYLASLINQAGI</sequence>
<dbReference type="EMBL" id="CP046996">
    <property type="protein sequence ID" value="QHA00496.1"/>
    <property type="molecule type" value="Genomic_DNA"/>
</dbReference>
<reference evidence="2 3" key="1">
    <citation type="submission" date="2019-12" db="EMBL/GenBank/DDBJ databases">
        <title>Sequence classification of anaerobic respiratory reductive dehalogenases: First we see many, then we see few.</title>
        <authorList>
            <person name="Molenda O."/>
            <person name="Puentes Jacome L.A."/>
            <person name="Cao X."/>
            <person name="Nesbo C.L."/>
            <person name="Tang S."/>
            <person name="Morson N."/>
            <person name="Patron J."/>
            <person name="Lomheim L."/>
            <person name="Wishart D.S."/>
            <person name="Edwards E.A."/>
        </authorList>
    </citation>
    <scope>NUCLEOTIDE SEQUENCE [LARGE SCALE GENOMIC DNA]</scope>
    <source>
        <strain evidence="2 3">12DCA</strain>
    </source>
</reference>
<dbReference type="Gene3D" id="3.40.50.1970">
    <property type="match status" value="1"/>
</dbReference>
<feature type="domain" description="PurE" evidence="1">
    <location>
        <begin position="118"/>
        <end position="249"/>
    </location>
</feature>
<dbReference type="InterPro" id="IPR000031">
    <property type="entry name" value="PurE_dom"/>
</dbReference>
<dbReference type="Proteomes" id="UP000430508">
    <property type="component" value="Chromosome"/>
</dbReference>
<dbReference type="NCBIfam" id="NF033503">
    <property type="entry name" value="LarB"/>
    <property type="match status" value="1"/>
</dbReference>
<dbReference type="PANTHER" id="PTHR43064:SF1">
    <property type="entry name" value="SLL1489 PROTEIN"/>
    <property type="match status" value="1"/>
</dbReference>
<dbReference type="SMART" id="SM01001">
    <property type="entry name" value="AIRC"/>
    <property type="match status" value="1"/>
</dbReference>
<evidence type="ECO:0000313" key="2">
    <source>
        <dbReference type="EMBL" id="QHA00496.1"/>
    </source>
</evidence>
<evidence type="ECO:0000259" key="1">
    <source>
        <dbReference type="SMART" id="SM01001"/>
    </source>
</evidence>
<organism evidence="2 3">
    <name type="scientific">Dehalobacter restrictus</name>
    <dbReference type="NCBI Taxonomy" id="55583"/>
    <lineage>
        <taxon>Bacteria</taxon>
        <taxon>Bacillati</taxon>
        <taxon>Bacillota</taxon>
        <taxon>Clostridia</taxon>
        <taxon>Eubacteriales</taxon>
        <taxon>Desulfitobacteriaceae</taxon>
        <taxon>Dehalobacter</taxon>
    </lineage>
</organism>
<dbReference type="RefSeq" id="WP_019225353.1">
    <property type="nucleotide sequence ID" value="NZ_CP046996.1"/>
</dbReference>
<dbReference type="GO" id="GO:0006189">
    <property type="term" value="P:'de novo' IMP biosynthetic process"/>
    <property type="evidence" value="ECO:0007669"/>
    <property type="project" value="InterPro"/>
</dbReference>